<keyword evidence="1" id="KW-0175">Coiled coil</keyword>
<reference evidence="3 4" key="1">
    <citation type="journal article" date="2022" name="bioRxiv">
        <title>Genomics of Preaxostyla Flagellates Illuminates Evolutionary Transitions and the Path Towards Mitochondrial Loss.</title>
        <authorList>
            <person name="Novak L.V.F."/>
            <person name="Treitli S.C."/>
            <person name="Pyrih J."/>
            <person name="Halakuc P."/>
            <person name="Pipaliya S.V."/>
            <person name="Vacek V."/>
            <person name="Brzon O."/>
            <person name="Soukal P."/>
            <person name="Eme L."/>
            <person name="Dacks J.B."/>
            <person name="Karnkowska A."/>
            <person name="Elias M."/>
            <person name="Hampl V."/>
        </authorList>
    </citation>
    <scope>NUCLEOTIDE SEQUENCE [LARGE SCALE GENOMIC DNA]</scope>
    <source>
        <strain evidence="3">NAU3</strain>
        <tissue evidence="3">Gut</tissue>
    </source>
</reference>
<feature type="compositionally biased region" description="Polar residues" evidence="2">
    <location>
        <begin position="977"/>
        <end position="988"/>
    </location>
</feature>
<protein>
    <submittedName>
        <fullName evidence="3">Uncharacterized protein</fullName>
    </submittedName>
</protein>
<dbReference type="PANTHER" id="PTHR35711">
    <property type="entry name" value="EXPRESSED PROTEIN"/>
    <property type="match status" value="1"/>
</dbReference>
<feature type="compositionally biased region" description="Polar residues" evidence="2">
    <location>
        <begin position="1136"/>
        <end position="1150"/>
    </location>
</feature>
<keyword evidence="4" id="KW-1185">Reference proteome</keyword>
<feature type="coiled-coil region" evidence="1">
    <location>
        <begin position="169"/>
        <end position="229"/>
    </location>
</feature>
<gene>
    <name evidence="3" type="ORF">BLNAU_6283</name>
</gene>
<accession>A0ABQ9Y4V9</accession>
<evidence type="ECO:0000256" key="1">
    <source>
        <dbReference type="SAM" id="Coils"/>
    </source>
</evidence>
<feature type="region of interest" description="Disordered" evidence="2">
    <location>
        <begin position="897"/>
        <end position="1003"/>
    </location>
</feature>
<sequence length="1387" mass="155861">MGFEIAGQADCMYLAYALTIARHLRRNLPHFEYIVILKSPDEWPRYIAETQQLYGFKQPVSPVIMEEGRLIGGLKEWKELVKSRYNTVINLTDEQCKEIAKEVYQEFLEARRKEQTRKLAEKTRAIVEQESDLFTDAVRTTIALSHHTDAFLPHVNVLASVTANCDSLLQKLQTNIIELQKERHNLEDLALRDAISKKNAQLALEWIAAKAIEDEAKELETQLLAEEAAAKKKAATKAKSAKKKKRKGAKEDDEDEPEEPEKERATTPKTKKKGKKGAQDNQLSPDTIKKSLDAELKMNQQKRLEHKQKMELLRAECEVYSTTIAQLLQTTYPEPIVVVKKKEKKKDTEEEGEEEDEAEQEEEEEKVEEEEEEEEEEGATKQKKRKEDVTGVVRNGQYIPLSTQGFLRKKKDEEKSMIKTIPVLDDPAKKDDIVKQALDLFEQERQHRRTLHQQQRNRPIAKKQGDDNLSEDEDEALLKQLVDCDSCDQDDPEDDEKDEDEQTTAKHNEYLTQNVSDRTLSHANLYLSFKQIKERTLKSKEDKSVTSAILTGKKRRVAFKAAKDGLMKQLNKGEPINALALTSDPLDNALLPFPVLPQHHSFKLSSSLTAIRDTTPSFIKSALTSGCATVTETPTEETEPTISEPPQLPPFLTHSFKDQNLSHLTKYLNASIEFLQNAMDTVPPFPAPVSKEIKCKSESKSNPPSPGKTAPVDFRLSRVLDLIEQCIQEVEEEEPEEGQSCTPNCPICGQKHGEGESHEDQDKIYTSLETIVGSLLAISTAGAEIIKTGDPNITELKGTRCLKQAFQNLRMFISATPPSGQSPMSSLTSHADPLSQLFNWKHILEVAPVTGRSCPALNAIKTTQPSFTCRFLLFKKLPESASEELKAAWNAARKQEGVVTAKSRVSSARSHASQNEAEEGDGEEEGGEKPAKPDTASDEPILTEENTSGKRVYTLPPTALIGTPVPKSPPQIIITAEPQNTPEGSPSEQHGAAPAAEGENPAPAEQVRVAALPVPLEGGVLMEKIAPFVVLYRFLCELWMSWCEQTTTGWLMLFEKYIGMWDVETEKKKAEEESVREEGDAVEEVSSPQVEEEEPEPLASNPPSRVGSRPQTERGSQSSVPRLPTAGLEQDEADLNFTQDSTAKGDSSNAQEEKEKEESPFLITTTVRRFITDNSISALILKRPGPLPTHWTPHPRQIFHVTNVKGTEEKKESKADEEGDEKGLMKTVNIPRWWVDKDITITRPDIPKKVDLTKTTLLVDPTELAKRHNSTKAQRLMVVLHGMVQSVRDLSWLRWDAGEEKAGVDEGEILSRVQVWQTDPTLWRVDLPVVKPTPTPIDQARVFATTIIKREEQKIRQEKEEKDKEEERKRKEKEAALNAKKKKKKAG</sequence>
<feature type="region of interest" description="Disordered" evidence="2">
    <location>
        <begin position="1355"/>
        <end position="1387"/>
    </location>
</feature>
<proteinExistence type="predicted"/>
<name>A0ABQ9Y4V9_9EUKA</name>
<dbReference type="EMBL" id="JARBJD010000035">
    <property type="protein sequence ID" value="KAK2958780.1"/>
    <property type="molecule type" value="Genomic_DNA"/>
</dbReference>
<dbReference type="Proteomes" id="UP001281761">
    <property type="component" value="Unassembled WGS sequence"/>
</dbReference>
<feature type="region of interest" description="Disordered" evidence="2">
    <location>
        <begin position="1069"/>
        <end position="1161"/>
    </location>
</feature>
<feature type="coiled-coil region" evidence="1">
    <location>
        <begin position="105"/>
        <end position="132"/>
    </location>
</feature>
<feature type="region of interest" description="Disordered" evidence="2">
    <location>
        <begin position="484"/>
        <end position="511"/>
    </location>
</feature>
<feature type="compositionally biased region" description="Polar residues" evidence="2">
    <location>
        <begin position="903"/>
        <end position="915"/>
    </location>
</feature>
<feature type="compositionally biased region" description="Basic and acidic residues" evidence="2">
    <location>
        <begin position="1355"/>
        <end position="1375"/>
    </location>
</feature>
<feature type="region of interest" description="Disordered" evidence="2">
    <location>
        <begin position="234"/>
        <end position="295"/>
    </location>
</feature>
<feature type="compositionally biased region" description="Polar residues" evidence="2">
    <location>
        <begin position="1109"/>
        <end position="1120"/>
    </location>
</feature>
<feature type="region of interest" description="Disordered" evidence="2">
    <location>
        <begin position="331"/>
        <end position="397"/>
    </location>
</feature>
<dbReference type="PANTHER" id="PTHR35711:SF1">
    <property type="entry name" value="ECTODERMAL, ISOFORM F"/>
    <property type="match status" value="1"/>
</dbReference>
<feature type="region of interest" description="Disordered" evidence="2">
    <location>
        <begin position="447"/>
        <end position="472"/>
    </location>
</feature>
<feature type="compositionally biased region" description="Basic residues" evidence="2">
    <location>
        <begin position="234"/>
        <end position="248"/>
    </location>
</feature>
<feature type="compositionally biased region" description="Low complexity" evidence="2">
    <location>
        <begin position="991"/>
        <end position="1003"/>
    </location>
</feature>
<comment type="caution">
    <text evidence="3">The sequence shown here is derived from an EMBL/GenBank/DDBJ whole genome shotgun (WGS) entry which is preliminary data.</text>
</comment>
<feature type="compositionally biased region" description="Acidic residues" evidence="2">
    <location>
        <begin position="349"/>
        <end position="377"/>
    </location>
</feature>
<organism evidence="3 4">
    <name type="scientific">Blattamonas nauphoetae</name>
    <dbReference type="NCBI Taxonomy" id="2049346"/>
    <lineage>
        <taxon>Eukaryota</taxon>
        <taxon>Metamonada</taxon>
        <taxon>Preaxostyla</taxon>
        <taxon>Oxymonadida</taxon>
        <taxon>Blattamonas</taxon>
    </lineage>
</organism>
<feature type="compositionally biased region" description="Basic and acidic residues" evidence="2">
    <location>
        <begin position="1069"/>
        <end position="1079"/>
    </location>
</feature>
<evidence type="ECO:0000256" key="2">
    <source>
        <dbReference type="SAM" id="MobiDB-lite"/>
    </source>
</evidence>
<feature type="compositionally biased region" description="Acidic residues" evidence="2">
    <location>
        <begin position="485"/>
        <end position="502"/>
    </location>
</feature>
<evidence type="ECO:0000313" key="4">
    <source>
        <dbReference type="Proteomes" id="UP001281761"/>
    </source>
</evidence>
<feature type="compositionally biased region" description="Acidic residues" evidence="2">
    <location>
        <begin position="251"/>
        <end position="260"/>
    </location>
</feature>
<evidence type="ECO:0000313" key="3">
    <source>
        <dbReference type="EMBL" id="KAK2958780.1"/>
    </source>
</evidence>
<feature type="compositionally biased region" description="Acidic residues" evidence="2">
    <location>
        <begin position="916"/>
        <end position="926"/>
    </location>
</feature>